<name>A0ABP7YBP3_9ACTN</name>
<organism evidence="1 2">
    <name type="scientific">Actinomadura keratinilytica</name>
    <dbReference type="NCBI Taxonomy" id="547461"/>
    <lineage>
        <taxon>Bacteria</taxon>
        <taxon>Bacillati</taxon>
        <taxon>Actinomycetota</taxon>
        <taxon>Actinomycetes</taxon>
        <taxon>Streptosporangiales</taxon>
        <taxon>Thermomonosporaceae</taxon>
        <taxon>Actinomadura</taxon>
    </lineage>
</organism>
<dbReference type="EMBL" id="BAABDO010000013">
    <property type="protein sequence ID" value="GAA4133529.1"/>
    <property type="molecule type" value="Genomic_DNA"/>
</dbReference>
<evidence type="ECO:0008006" key="3">
    <source>
        <dbReference type="Google" id="ProtNLM"/>
    </source>
</evidence>
<comment type="caution">
    <text evidence="1">The sequence shown here is derived from an EMBL/GenBank/DDBJ whole genome shotgun (WGS) entry which is preliminary data.</text>
</comment>
<accession>A0ABP7YBP3</accession>
<dbReference type="RefSeq" id="WP_345018657.1">
    <property type="nucleotide sequence ID" value="NZ_BAABDO010000013.1"/>
</dbReference>
<evidence type="ECO:0000313" key="2">
    <source>
        <dbReference type="Proteomes" id="UP001500266"/>
    </source>
</evidence>
<protein>
    <recommendedName>
        <fullName evidence="3">ArsR family transcriptional regulator</fullName>
    </recommendedName>
</protein>
<keyword evidence="2" id="KW-1185">Reference proteome</keyword>
<evidence type="ECO:0000313" key="1">
    <source>
        <dbReference type="EMBL" id="GAA4133529.1"/>
    </source>
</evidence>
<sequence>MDFGEQAERAFIDLGVGLTALPAGRRHLGFACRDWTQGRYRLGGALGAALLSGLFEREWLTREPGSRVLRLTGSGERNLLALLPRE</sequence>
<dbReference type="Proteomes" id="UP001500266">
    <property type="component" value="Unassembled WGS sequence"/>
</dbReference>
<proteinExistence type="predicted"/>
<gene>
    <name evidence="1" type="ORF">GCM10022416_14490</name>
</gene>
<reference evidence="2" key="1">
    <citation type="journal article" date="2019" name="Int. J. Syst. Evol. Microbiol.">
        <title>The Global Catalogue of Microorganisms (GCM) 10K type strain sequencing project: providing services to taxonomists for standard genome sequencing and annotation.</title>
        <authorList>
            <consortium name="The Broad Institute Genomics Platform"/>
            <consortium name="The Broad Institute Genome Sequencing Center for Infectious Disease"/>
            <person name="Wu L."/>
            <person name="Ma J."/>
        </authorList>
    </citation>
    <scope>NUCLEOTIDE SEQUENCE [LARGE SCALE GENOMIC DNA]</scope>
    <source>
        <strain evidence="2">JCM 17316</strain>
    </source>
</reference>